<dbReference type="Pfam" id="PF00646">
    <property type="entry name" value="F-box"/>
    <property type="match status" value="1"/>
</dbReference>
<proteinExistence type="predicted"/>
<dbReference type="InterPro" id="IPR032675">
    <property type="entry name" value="LRR_dom_sf"/>
</dbReference>
<dbReference type="OrthoDB" id="684256at2759"/>
<dbReference type="InterPro" id="IPR001810">
    <property type="entry name" value="F-box_dom"/>
</dbReference>
<dbReference type="CDD" id="cd22160">
    <property type="entry name" value="F-box_AtFBL13-like"/>
    <property type="match status" value="1"/>
</dbReference>
<evidence type="ECO:0000313" key="2">
    <source>
        <dbReference type="EMBL" id="KAF3331518.1"/>
    </source>
</evidence>
<keyword evidence="3" id="KW-1185">Reference proteome</keyword>
<gene>
    <name evidence="2" type="ORF">FCM35_KLT02924</name>
</gene>
<reference evidence="2" key="1">
    <citation type="submission" date="2020-01" db="EMBL/GenBank/DDBJ databases">
        <title>Genome sequence of Kobresia littledalei, the first chromosome-level genome in the family Cyperaceae.</title>
        <authorList>
            <person name="Qu G."/>
        </authorList>
    </citation>
    <scope>NUCLEOTIDE SEQUENCE</scope>
    <source>
        <strain evidence="2">C.B.Clarke</strain>
        <tissue evidence="2">Leaf</tissue>
    </source>
</reference>
<protein>
    <submittedName>
        <fullName evidence="2">F-box/LRR-repeat protein</fullName>
    </submittedName>
</protein>
<dbReference type="EMBL" id="SWLB01000012">
    <property type="protein sequence ID" value="KAF3331518.1"/>
    <property type="molecule type" value="Genomic_DNA"/>
</dbReference>
<evidence type="ECO:0000259" key="1">
    <source>
        <dbReference type="PROSITE" id="PS50181"/>
    </source>
</evidence>
<sequence>MARSESESSGSRSNRDMLSSLPDSLLHHIMSFMFAQEAVQLCVLSKRWKTLWTTLPFLNFEFNEFVNNQLVAFTEFVSTVILLREATSQLHTFTLHCVSYSVPADVFGAAIRPWIRDTIHKPEIINLPSLKQLYLENQEFDQDFMSKIFCGCPVLEKLYVRSRFLEFSKITSHSLKHLIIEALGHLESIELSEMIINCPNLLSFHFATCSCPLKKGTMLNMPSLHEAHIEFGLCCDELDVTKSNILSGLTNVHHLRLGGDLLQACLKAEIANCRTFSKLTCLSVRVCFNCCQFDLLSSLLEHCPNLKKLLLGPPQNSCGCEVWSKQIKVPLFKCKQLETVKVNFDVKDRTFHRMIKCLQEAVAELPNCRIIKARACNPYTD</sequence>
<dbReference type="Proteomes" id="UP000623129">
    <property type="component" value="Unassembled WGS sequence"/>
</dbReference>
<feature type="domain" description="F-box" evidence="1">
    <location>
        <begin position="15"/>
        <end position="65"/>
    </location>
</feature>
<dbReference type="SUPFAM" id="SSF52047">
    <property type="entry name" value="RNI-like"/>
    <property type="match status" value="1"/>
</dbReference>
<organism evidence="2 3">
    <name type="scientific">Carex littledalei</name>
    <dbReference type="NCBI Taxonomy" id="544730"/>
    <lineage>
        <taxon>Eukaryota</taxon>
        <taxon>Viridiplantae</taxon>
        <taxon>Streptophyta</taxon>
        <taxon>Embryophyta</taxon>
        <taxon>Tracheophyta</taxon>
        <taxon>Spermatophyta</taxon>
        <taxon>Magnoliopsida</taxon>
        <taxon>Liliopsida</taxon>
        <taxon>Poales</taxon>
        <taxon>Cyperaceae</taxon>
        <taxon>Cyperoideae</taxon>
        <taxon>Cariceae</taxon>
        <taxon>Carex</taxon>
        <taxon>Carex subgen. Euthyceras</taxon>
    </lineage>
</organism>
<dbReference type="InterPro" id="IPR053197">
    <property type="entry name" value="F-box_SCFL_complex_component"/>
</dbReference>
<dbReference type="InterPro" id="IPR053781">
    <property type="entry name" value="F-box_AtFBL13-like"/>
</dbReference>
<dbReference type="InterPro" id="IPR036047">
    <property type="entry name" value="F-box-like_dom_sf"/>
</dbReference>
<evidence type="ECO:0000313" key="3">
    <source>
        <dbReference type="Proteomes" id="UP000623129"/>
    </source>
</evidence>
<dbReference type="PROSITE" id="PS50181">
    <property type="entry name" value="FBOX"/>
    <property type="match status" value="1"/>
</dbReference>
<accession>A0A833R109</accession>
<name>A0A833R109_9POAL</name>
<dbReference type="SUPFAM" id="SSF81383">
    <property type="entry name" value="F-box domain"/>
    <property type="match status" value="1"/>
</dbReference>
<dbReference type="PANTHER" id="PTHR34223:SF51">
    <property type="entry name" value="OS06G0556300 PROTEIN"/>
    <property type="match status" value="1"/>
</dbReference>
<dbReference type="PANTHER" id="PTHR34223">
    <property type="entry name" value="OS11G0201299 PROTEIN"/>
    <property type="match status" value="1"/>
</dbReference>
<comment type="caution">
    <text evidence="2">The sequence shown here is derived from an EMBL/GenBank/DDBJ whole genome shotgun (WGS) entry which is preliminary data.</text>
</comment>
<dbReference type="Gene3D" id="3.80.10.10">
    <property type="entry name" value="Ribonuclease Inhibitor"/>
    <property type="match status" value="1"/>
</dbReference>
<dbReference type="AlphaFoldDB" id="A0A833R109"/>
<dbReference type="Gene3D" id="1.20.1280.50">
    <property type="match status" value="1"/>
</dbReference>